<accession>A0A1I5YXK4</accession>
<evidence type="ECO:0000256" key="4">
    <source>
        <dbReference type="ARBA" id="ARBA00022989"/>
    </source>
</evidence>
<comment type="subcellular location">
    <subcellularLocation>
        <location evidence="1">Cell membrane</location>
        <topology evidence="1">Multi-pass membrane protein</topology>
    </subcellularLocation>
</comment>
<gene>
    <name evidence="8" type="ORF">SAMN04515674_12227</name>
</gene>
<feature type="domain" description="Major facilitator superfamily (MFS) profile" evidence="7">
    <location>
        <begin position="22"/>
        <end position="410"/>
    </location>
</feature>
<dbReference type="SUPFAM" id="SSF103473">
    <property type="entry name" value="MFS general substrate transporter"/>
    <property type="match status" value="1"/>
</dbReference>
<dbReference type="GO" id="GO:0022857">
    <property type="term" value="F:transmembrane transporter activity"/>
    <property type="evidence" value="ECO:0007669"/>
    <property type="project" value="InterPro"/>
</dbReference>
<evidence type="ECO:0000313" key="9">
    <source>
        <dbReference type="Proteomes" id="UP000199306"/>
    </source>
</evidence>
<sequence>MEKKSGEQSPANQGFTKYQVTVIALLAIVQFTVILDFMVMSPLGDILMKSLKIVPKQFGLVVSVYAFSAGVSGLLAAGFADKYDRKNLLLFFYTGFVLGTLLCGIAPNYHMLLFARLITGLFGGVMSSVSMAIVADLFSIHQRGRVMGFIQMSFAGSQVLGIPIGLFFATKFGWHFPFLMIVAISLVLGLAIVKLLKPVNKHLLEKHTSNAFLHLKTTISRKDYLKAFLTTGLLSIGGFLLMPFGTAYLVNNVRILQTELPVIYMVGGICTMIVLPIIGKMSDKIGKYKIFVGGSVLAMITIIIFTNLQESPLWLVVLINSLMLVGIMSRMVPSTALMSAMPELKDRGAFMSINSSLQQIAGGIASVIAGLIVVQEDGGKLLHYNILGYIGIFVMIICAILMYFINKHVAMKLKEKDLMAV</sequence>
<feature type="transmembrane region" description="Helical" evidence="6">
    <location>
        <begin position="290"/>
        <end position="308"/>
    </location>
</feature>
<feature type="transmembrane region" description="Helical" evidence="6">
    <location>
        <begin position="146"/>
        <end position="168"/>
    </location>
</feature>
<reference evidence="8 9" key="1">
    <citation type="submission" date="2016-10" db="EMBL/GenBank/DDBJ databases">
        <authorList>
            <person name="de Groot N.N."/>
        </authorList>
    </citation>
    <scope>NUCLEOTIDE SEQUENCE [LARGE SCALE GENOMIC DNA]</scope>
    <source>
        <strain evidence="9">E92,LMG 26720,CCM 7988</strain>
    </source>
</reference>
<feature type="transmembrane region" description="Helical" evidence="6">
    <location>
        <begin position="113"/>
        <end position="134"/>
    </location>
</feature>
<keyword evidence="4 6" id="KW-1133">Transmembrane helix</keyword>
<feature type="transmembrane region" description="Helical" evidence="6">
    <location>
        <begin position="353"/>
        <end position="374"/>
    </location>
</feature>
<dbReference type="InterPro" id="IPR020846">
    <property type="entry name" value="MFS_dom"/>
</dbReference>
<keyword evidence="9" id="KW-1185">Reference proteome</keyword>
<feature type="transmembrane region" description="Helical" evidence="6">
    <location>
        <begin position="174"/>
        <end position="196"/>
    </location>
</feature>
<dbReference type="RefSeq" id="WP_092019726.1">
    <property type="nucleotide sequence ID" value="NZ_FOXH01000022.1"/>
</dbReference>
<dbReference type="CDD" id="cd17324">
    <property type="entry name" value="MFS_NepI_like"/>
    <property type="match status" value="1"/>
</dbReference>
<evidence type="ECO:0000256" key="3">
    <source>
        <dbReference type="ARBA" id="ARBA00022692"/>
    </source>
</evidence>
<dbReference type="Pfam" id="PF07690">
    <property type="entry name" value="MFS_1"/>
    <property type="match status" value="1"/>
</dbReference>
<name>A0A1I5YXK4_9BACT</name>
<evidence type="ECO:0000313" key="8">
    <source>
        <dbReference type="EMBL" id="SFQ48557.1"/>
    </source>
</evidence>
<evidence type="ECO:0000259" key="7">
    <source>
        <dbReference type="PROSITE" id="PS50850"/>
    </source>
</evidence>
<proteinExistence type="predicted"/>
<dbReference type="AlphaFoldDB" id="A0A1I5YXK4"/>
<dbReference type="STRING" id="1079859.SAMN04515674_12227"/>
<dbReference type="PANTHER" id="PTHR43124">
    <property type="entry name" value="PURINE EFFLUX PUMP PBUE"/>
    <property type="match status" value="1"/>
</dbReference>
<dbReference type="OrthoDB" id="9812221at2"/>
<keyword evidence="3 6" id="KW-0812">Transmembrane</keyword>
<evidence type="ECO:0000256" key="5">
    <source>
        <dbReference type="ARBA" id="ARBA00023136"/>
    </source>
</evidence>
<feature type="transmembrane region" description="Helical" evidence="6">
    <location>
        <begin position="20"/>
        <end position="40"/>
    </location>
</feature>
<feature type="transmembrane region" description="Helical" evidence="6">
    <location>
        <begin position="262"/>
        <end position="278"/>
    </location>
</feature>
<feature type="transmembrane region" description="Helical" evidence="6">
    <location>
        <begin position="227"/>
        <end position="250"/>
    </location>
</feature>
<keyword evidence="5 6" id="KW-0472">Membrane</keyword>
<protein>
    <submittedName>
        <fullName evidence="8">Predicted arabinose efflux permease, MFS family</fullName>
    </submittedName>
</protein>
<dbReference type="Gene3D" id="1.20.1250.20">
    <property type="entry name" value="MFS general substrate transporter like domains"/>
    <property type="match status" value="1"/>
</dbReference>
<feature type="transmembrane region" description="Helical" evidence="6">
    <location>
        <begin position="314"/>
        <end position="332"/>
    </location>
</feature>
<keyword evidence="2" id="KW-1003">Cell membrane</keyword>
<evidence type="ECO:0000256" key="2">
    <source>
        <dbReference type="ARBA" id="ARBA00022475"/>
    </source>
</evidence>
<dbReference type="EMBL" id="FOXH01000022">
    <property type="protein sequence ID" value="SFQ48557.1"/>
    <property type="molecule type" value="Genomic_DNA"/>
</dbReference>
<dbReference type="InterPro" id="IPR036259">
    <property type="entry name" value="MFS_trans_sf"/>
</dbReference>
<dbReference type="PANTHER" id="PTHR43124:SF3">
    <property type="entry name" value="CHLORAMPHENICOL EFFLUX PUMP RV0191"/>
    <property type="match status" value="1"/>
</dbReference>
<dbReference type="InterPro" id="IPR011701">
    <property type="entry name" value="MFS"/>
</dbReference>
<organism evidence="8 9">
    <name type="scientific">Pseudarcicella hirudinis</name>
    <dbReference type="NCBI Taxonomy" id="1079859"/>
    <lineage>
        <taxon>Bacteria</taxon>
        <taxon>Pseudomonadati</taxon>
        <taxon>Bacteroidota</taxon>
        <taxon>Cytophagia</taxon>
        <taxon>Cytophagales</taxon>
        <taxon>Flectobacillaceae</taxon>
        <taxon>Pseudarcicella</taxon>
    </lineage>
</organism>
<feature type="transmembrane region" description="Helical" evidence="6">
    <location>
        <begin position="60"/>
        <end position="80"/>
    </location>
</feature>
<feature type="transmembrane region" description="Helical" evidence="6">
    <location>
        <begin position="87"/>
        <end position="107"/>
    </location>
</feature>
<evidence type="ECO:0000256" key="6">
    <source>
        <dbReference type="SAM" id="Phobius"/>
    </source>
</evidence>
<evidence type="ECO:0000256" key="1">
    <source>
        <dbReference type="ARBA" id="ARBA00004651"/>
    </source>
</evidence>
<dbReference type="PROSITE" id="PS50850">
    <property type="entry name" value="MFS"/>
    <property type="match status" value="1"/>
</dbReference>
<feature type="transmembrane region" description="Helical" evidence="6">
    <location>
        <begin position="386"/>
        <end position="405"/>
    </location>
</feature>
<dbReference type="GO" id="GO:0005886">
    <property type="term" value="C:plasma membrane"/>
    <property type="evidence" value="ECO:0007669"/>
    <property type="project" value="UniProtKB-SubCell"/>
</dbReference>
<dbReference type="InterPro" id="IPR050189">
    <property type="entry name" value="MFS_Efflux_Transporters"/>
</dbReference>
<dbReference type="Proteomes" id="UP000199306">
    <property type="component" value="Unassembled WGS sequence"/>
</dbReference>